<dbReference type="GO" id="GO:0018666">
    <property type="term" value="F:2,4-dichlorophenol 6-monooxygenase activity"/>
    <property type="evidence" value="ECO:0007669"/>
    <property type="project" value="UniProtKB-EC"/>
</dbReference>
<dbReference type="GO" id="GO:0071949">
    <property type="term" value="F:FAD binding"/>
    <property type="evidence" value="ECO:0007669"/>
    <property type="project" value="InterPro"/>
</dbReference>
<organism evidence="5 6">
    <name type="scientific">Pseudomonas fluorescens</name>
    <dbReference type="NCBI Taxonomy" id="294"/>
    <lineage>
        <taxon>Bacteria</taxon>
        <taxon>Pseudomonadati</taxon>
        <taxon>Pseudomonadota</taxon>
        <taxon>Gammaproteobacteria</taxon>
        <taxon>Pseudomonadales</taxon>
        <taxon>Pseudomonadaceae</taxon>
        <taxon>Pseudomonas</taxon>
    </lineage>
</organism>
<dbReference type="Gene3D" id="3.30.9.10">
    <property type="entry name" value="D-Amino Acid Oxidase, subunit A, domain 2"/>
    <property type="match status" value="1"/>
</dbReference>
<feature type="domain" description="FAD-binding" evidence="4">
    <location>
        <begin position="18"/>
        <end position="372"/>
    </location>
</feature>
<evidence type="ECO:0000259" key="4">
    <source>
        <dbReference type="Pfam" id="PF01494"/>
    </source>
</evidence>
<dbReference type="SUPFAM" id="SSF51905">
    <property type="entry name" value="FAD/NAD(P)-binding domain"/>
    <property type="match status" value="1"/>
</dbReference>
<keyword evidence="2" id="KW-0285">Flavoprotein</keyword>
<dbReference type="RefSeq" id="WP_191635352.1">
    <property type="nucleotide sequence ID" value="NZ_CABVHU010000006.1"/>
</dbReference>
<evidence type="ECO:0000313" key="6">
    <source>
        <dbReference type="Proteomes" id="UP000409037"/>
    </source>
</evidence>
<dbReference type="InterPro" id="IPR002938">
    <property type="entry name" value="FAD-bd"/>
</dbReference>
<keyword evidence="5" id="KW-0560">Oxidoreductase</keyword>
<dbReference type="NCBIfam" id="NF004780">
    <property type="entry name" value="PRK06126.1"/>
    <property type="match status" value="1"/>
</dbReference>
<dbReference type="InterPro" id="IPR050641">
    <property type="entry name" value="RIFMO-like"/>
</dbReference>
<dbReference type="PANTHER" id="PTHR43004:SF19">
    <property type="entry name" value="BINDING MONOOXYGENASE, PUTATIVE (JCVI)-RELATED"/>
    <property type="match status" value="1"/>
</dbReference>
<dbReference type="EMBL" id="CABVHU010000006">
    <property type="protein sequence ID" value="VVO03510.1"/>
    <property type="molecule type" value="Genomic_DNA"/>
</dbReference>
<sequence length="554" mass="60756">MIKVEDSSRSPDGNGQVDTPVLIVGGGPVGLSLALELAYRGVKCLLIDQGDGVVRLSKMGHVSVRSMEHCRRWGIATDVRNCGFPEDFPLNQIFCTSLNGQLITTLEYPSGSQEPASHLSPEKKQRCPQLWFDPILARAAERSEHVTLRYRTRLVSFNETQEGVEVVLENLDDGTRETLQTTYLAACDGAGSRVRRALDIEMQGDPVLSYSTGIYFTSRDLLKHQHVGIGSRYWMVGTEGVWGNLTVVDAKDVWRLTITGNKEKVEADNFDADTWLRRCLGRDDIEYSITAVLPWRRSRLVASAFRRGRVFLAGDACHVNAPNGGYGMNTGLGDAVDLGWKLAATLQGWGGEGLLDSYELERQPIAQRNVDAAAYNFGSTMPKVDYSGVILDGPDGEASRRAVADAMTQGTRQEFETYGVHLGYRYEGSPIIVADGSPMPEDHLSDYVPVARPGHRAPHINLSDGRSILDLFGNGFVLLQFKSRDGADLAGSLTHAAASMGVPLSVEVILDPKVRDLYQADYVLVRPDGHVAWRGNWLDISAKMLIDVVSGCAR</sequence>
<dbReference type="PRINTS" id="PR00420">
    <property type="entry name" value="RNGMNOXGNASE"/>
</dbReference>
<reference evidence="5 6" key="1">
    <citation type="submission" date="2019-09" db="EMBL/GenBank/DDBJ databases">
        <authorList>
            <person name="Chandra G."/>
            <person name="Truman W A."/>
        </authorList>
    </citation>
    <scope>NUCLEOTIDE SEQUENCE [LARGE SCALE GENOMIC DNA]</scope>
    <source>
        <strain evidence="5">PS833</strain>
    </source>
</reference>
<name>A0A5E7CFG7_PSEFL</name>
<dbReference type="InterPro" id="IPR036188">
    <property type="entry name" value="FAD/NAD-bd_sf"/>
</dbReference>
<keyword evidence="5" id="KW-0503">Monooxygenase</keyword>
<dbReference type="EC" id="1.14.13.20" evidence="5"/>
<evidence type="ECO:0000256" key="1">
    <source>
        <dbReference type="ARBA" id="ARBA00001974"/>
    </source>
</evidence>
<evidence type="ECO:0000256" key="2">
    <source>
        <dbReference type="ARBA" id="ARBA00022630"/>
    </source>
</evidence>
<evidence type="ECO:0000313" key="5">
    <source>
        <dbReference type="EMBL" id="VVO03510.1"/>
    </source>
</evidence>
<dbReference type="Gene3D" id="3.50.50.60">
    <property type="entry name" value="FAD/NAD(P)-binding domain"/>
    <property type="match status" value="1"/>
</dbReference>
<dbReference type="Pfam" id="PF01494">
    <property type="entry name" value="FAD_binding_3"/>
    <property type="match status" value="1"/>
</dbReference>
<dbReference type="PANTHER" id="PTHR43004">
    <property type="entry name" value="TRK SYSTEM POTASSIUM UPTAKE PROTEIN"/>
    <property type="match status" value="1"/>
</dbReference>
<comment type="cofactor">
    <cofactor evidence="1">
        <name>FAD</name>
        <dbReference type="ChEBI" id="CHEBI:57692"/>
    </cofactor>
</comment>
<dbReference type="Pfam" id="PF21274">
    <property type="entry name" value="Rng_hyd_C"/>
    <property type="match status" value="1"/>
</dbReference>
<keyword evidence="3" id="KW-0274">FAD</keyword>
<gene>
    <name evidence="5" type="primary">tfdB</name>
    <name evidence="5" type="ORF">PS833_02853</name>
</gene>
<dbReference type="AlphaFoldDB" id="A0A5E7CFG7"/>
<accession>A0A5E7CFG7</accession>
<dbReference type="Gene3D" id="3.40.30.120">
    <property type="match status" value="1"/>
</dbReference>
<evidence type="ECO:0000256" key="3">
    <source>
        <dbReference type="ARBA" id="ARBA00022827"/>
    </source>
</evidence>
<protein>
    <submittedName>
        <fullName evidence="5">2,4-dichlorophenol 6-monooxygenase</fullName>
        <ecNumber evidence="5">1.14.13.20</ecNumber>
    </submittedName>
</protein>
<proteinExistence type="predicted"/>
<dbReference type="Proteomes" id="UP000409037">
    <property type="component" value="Unassembled WGS sequence"/>
</dbReference>